<dbReference type="AlphaFoldDB" id="A0A2P5EIP4"/>
<keyword evidence="3" id="KW-1185">Reference proteome</keyword>
<dbReference type="EMBL" id="JXTC01000148">
    <property type="protein sequence ID" value="PON85395.1"/>
    <property type="molecule type" value="Genomic_DNA"/>
</dbReference>
<dbReference type="InParanoid" id="A0A2P5EIP4"/>
<feature type="transmembrane region" description="Helical" evidence="1">
    <location>
        <begin position="79"/>
        <end position="102"/>
    </location>
</feature>
<gene>
    <name evidence="2" type="ORF">TorRG33x02_188050</name>
</gene>
<keyword evidence="1" id="KW-1133">Transmembrane helix</keyword>
<comment type="caution">
    <text evidence="2">The sequence shown here is derived from an EMBL/GenBank/DDBJ whole genome shotgun (WGS) entry which is preliminary data.</text>
</comment>
<keyword evidence="1" id="KW-0472">Membrane</keyword>
<evidence type="ECO:0000313" key="3">
    <source>
        <dbReference type="Proteomes" id="UP000237000"/>
    </source>
</evidence>
<keyword evidence="1" id="KW-0812">Transmembrane</keyword>
<dbReference type="Proteomes" id="UP000237000">
    <property type="component" value="Unassembled WGS sequence"/>
</dbReference>
<name>A0A2P5EIP4_TREOI</name>
<reference evidence="3" key="1">
    <citation type="submission" date="2016-06" db="EMBL/GenBank/DDBJ databases">
        <title>Parallel loss of symbiosis genes in relatives of nitrogen-fixing non-legume Parasponia.</title>
        <authorList>
            <person name="Van Velzen R."/>
            <person name="Holmer R."/>
            <person name="Bu F."/>
            <person name="Rutten L."/>
            <person name="Van Zeijl A."/>
            <person name="Liu W."/>
            <person name="Santuari L."/>
            <person name="Cao Q."/>
            <person name="Sharma T."/>
            <person name="Shen D."/>
            <person name="Roswanjaya Y."/>
            <person name="Wardhani T."/>
            <person name="Kalhor M.S."/>
            <person name="Jansen J."/>
            <person name="Van den Hoogen J."/>
            <person name="Gungor B."/>
            <person name="Hartog M."/>
            <person name="Hontelez J."/>
            <person name="Verver J."/>
            <person name="Yang W.-C."/>
            <person name="Schijlen E."/>
            <person name="Repin R."/>
            <person name="Schilthuizen M."/>
            <person name="Schranz E."/>
            <person name="Heidstra R."/>
            <person name="Miyata K."/>
            <person name="Fedorova E."/>
            <person name="Kohlen W."/>
            <person name="Bisseling T."/>
            <person name="Smit S."/>
            <person name="Geurts R."/>
        </authorList>
    </citation>
    <scope>NUCLEOTIDE SEQUENCE [LARGE SCALE GENOMIC DNA]</scope>
    <source>
        <strain evidence="3">cv. RG33-2</strain>
    </source>
</reference>
<sequence>MMKLPSYWGPDGLHFRLTRGLFWSFRCNDVTKEFRFHFPVLGQRKGKSVFSGFDGQQSRSEIPFRVYFRLETDDLYRIILTYLTVSYASLKLAILASIVASFHHGIRRAASSFHYTSRMRGIRKVTSRNQELEIHVAVDKAAASGNLCVTVGGARVEIAGGYSRFHAPI</sequence>
<evidence type="ECO:0000313" key="2">
    <source>
        <dbReference type="EMBL" id="PON85395.1"/>
    </source>
</evidence>
<evidence type="ECO:0000256" key="1">
    <source>
        <dbReference type="SAM" id="Phobius"/>
    </source>
</evidence>
<organism evidence="2 3">
    <name type="scientific">Trema orientale</name>
    <name type="common">Charcoal tree</name>
    <name type="synonym">Celtis orientalis</name>
    <dbReference type="NCBI Taxonomy" id="63057"/>
    <lineage>
        <taxon>Eukaryota</taxon>
        <taxon>Viridiplantae</taxon>
        <taxon>Streptophyta</taxon>
        <taxon>Embryophyta</taxon>
        <taxon>Tracheophyta</taxon>
        <taxon>Spermatophyta</taxon>
        <taxon>Magnoliopsida</taxon>
        <taxon>eudicotyledons</taxon>
        <taxon>Gunneridae</taxon>
        <taxon>Pentapetalae</taxon>
        <taxon>rosids</taxon>
        <taxon>fabids</taxon>
        <taxon>Rosales</taxon>
        <taxon>Cannabaceae</taxon>
        <taxon>Trema</taxon>
    </lineage>
</organism>
<proteinExistence type="predicted"/>
<accession>A0A2P5EIP4</accession>
<protein>
    <submittedName>
        <fullName evidence="2">Uncharacterized protein</fullName>
    </submittedName>
</protein>